<dbReference type="PROSITE" id="PS00409">
    <property type="entry name" value="PROKAR_NTER_METHYL"/>
    <property type="match status" value="1"/>
</dbReference>
<reference evidence="6 7" key="1">
    <citation type="submission" date="2023-01" db="EMBL/GenBank/DDBJ databases">
        <title>Novel species of the genus Vogesella isolated from rivers.</title>
        <authorList>
            <person name="Lu H."/>
        </authorList>
    </citation>
    <scope>NUCLEOTIDE SEQUENCE [LARGE SCALE GENOMIC DNA]</scope>
    <source>
        <strain evidence="6 7">DC21W</strain>
    </source>
</reference>
<keyword evidence="5" id="KW-1133">Transmembrane helix</keyword>
<accession>A0ABT5J162</accession>
<evidence type="ECO:0000256" key="1">
    <source>
        <dbReference type="ARBA" id="ARBA00005233"/>
    </source>
</evidence>
<dbReference type="Pfam" id="PF07963">
    <property type="entry name" value="N_methyl"/>
    <property type="match status" value="1"/>
</dbReference>
<comment type="similarity">
    <text evidence="1 4">Belongs to the N-Me-Phe pilin family.</text>
</comment>
<proteinExistence type="inferred from homology"/>
<sequence length="177" mass="18274">MKNLQKGFTLIELMIVVAIIGILAAVAIPNYKDYTVKTKMGAAVSAVSAIKTAVIEKAQTDGVSLGATGATVISADGEFGEIGQKAITSKEISKTEIDTAGAITITLDKNVGSDVDGKTVTFTPIAANGVVQWDITTNADNTAVTAYLTTIDVKDNAGKTDLTTVLTPANLEPKAVE</sequence>
<dbReference type="InterPro" id="IPR001082">
    <property type="entry name" value="Pilin"/>
</dbReference>
<evidence type="ECO:0000313" key="7">
    <source>
        <dbReference type="Proteomes" id="UP001219956"/>
    </source>
</evidence>
<dbReference type="InterPro" id="IPR045584">
    <property type="entry name" value="Pilin-like"/>
</dbReference>
<keyword evidence="3" id="KW-1015">Disulfide bond</keyword>
<dbReference type="InterPro" id="IPR012902">
    <property type="entry name" value="N_methyl_site"/>
</dbReference>
<keyword evidence="4" id="KW-0281">Fimbrium</keyword>
<keyword evidence="7" id="KW-1185">Reference proteome</keyword>
<gene>
    <name evidence="6" type="ORF">PQU95_10240</name>
</gene>
<name>A0ABT5J162_9NEIS</name>
<evidence type="ECO:0000256" key="3">
    <source>
        <dbReference type="ARBA" id="ARBA00023157"/>
    </source>
</evidence>
<keyword evidence="2" id="KW-0488">Methylation</keyword>
<dbReference type="RefSeq" id="WP_272751904.1">
    <property type="nucleotide sequence ID" value="NZ_JAQQLF010000011.1"/>
</dbReference>
<feature type="transmembrane region" description="Helical" evidence="5">
    <location>
        <begin position="7"/>
        <end position="28"/>
    </location>
</feature>
<dbReference type="SUPFAM" id="SSF54523">
    <property type="entry name" value="Pili subunits"/>
    <property type="match status" value="1"/>
</dbReference>
<evidence type="ECO:0000256" key="4">
    <source>
        <dbReference type="RuleBase" id="RU000389"/>
    </source>
</evidence>
<dbReference type="Proteomes" id="UP001219956">
    <property type="component" value="Unassembled WGS sequence"/>
</dbReference>
<dbReference type="NCBIfam" id="TIGR02532">
    <property type="entry name" value="IV_pilin_GFxxxE"/>
    <property type="match status" value="1"/>
</dbReference>
<dbReference type="Gene3D" id="3.30.700.10">
    <property type="entry name" value="Glycoprotein, Type 4 Pilin"/>
    <property type="match status" value="1"/>
</dbReference>
<evidence type="ECO:0000313" key="6">
    <source>
        <dbReference type="EMBL" id="MDC7717589.1"/>
    </source>
</evidence>
<keyword evidence="5" id="KW-0472">Membrane</keyword>
<dbReference type="EMBL" id="JAQQLF010000011">
    <property type="protein sequence ID" value="MDC7717589.1"/>
    <property type="molecule type" value="Genomic_DNA"/>
</dbReference>
<protein>
    <submittedName>
        <fullName evidence="6">Pilin</fullName>
    </submittedName>
</protein>
<evidence type="ECO:0000256" key="2">
    <source>
        <dbReference type="ARBA" id="ARBA00022481"/>
    </source>
</evidence>
<dbReference type="Pfam" id="PF00114">
    <property type="entry name" value="Pilin"/>
    <property type="match status" value="1"/>
</dbReference>
<comment type="caution">
    <text evidence="6">The sequence shown here is derived from an EMBL/GenBank/DDBJ whole genome shotgun (WGS) entry which is preliminary data.</text>
</comment>
<dbReference type="PANTHER" id="PTHR30093">
    <property type="entry name" value="GENERAL SECRETION PATHWAY PROTEIN G"/>
    <property type="match status" value="1"/>
</dbReference>
<dbReference type="PANTHER" id="PTHR30093:SF34">
    <property type="entry name" value="PREPILIN PEPTIDASE-DEPENDENT PROTEIN D"/>
    <property type="match status" value="1"/>
</dbReference>
<keyword evidence="5" id="KW-0812">Transmembrane</keyword>
<organism evidence="6 7">
    <name type="scientific">Vogesella aquatica</name>
    <dbReference type="NCBI Taxonomy" id="2984206"/>
    <lineage>
        <taxon>Bacteria</taxon>
        <taxon>Pseudomonadati</taxon>
        <taxon>Pseudomonadota</taxon>
        <taxon>Betaproteobacteria</taxon>
        <taxon>Neisseriales</taxon>
        <taxon>Chromobacteriaceae</taxon>
        <taxon>Vogesella</taxon>
    </lineage>
</organism>
<evidence type="ECO:0000256" key="5">
    <source>
        <dbReference type="SAM" id="Phobius"/>
    </source>
</evidence>